<keyword evidence="2" id="KW-1185">Reference proteome</keyword>
<dbReference type="Proteomes" id="UP000184047">
    <property type="component" value="Unassembled WGS sequence"/>
</dbReference>
<dbReference type="Pfam" id="PF16162">
    <property type="entry name" value="KwaB"/>
    <property type="match status" value="1"/>
</dbReference>
<evidence type="ECO:0000313" key="1">
    <source>
        <dbReference type="EMBL" id="SHG44550.1"/>
    </source>
</evidence>
<dbReference type="AlphaFoldDB" id="A0A1M5JW95"/>
<dbReference type="EMBL" id="FQWT01000001">
    <property type="protein sequence ID" value="SHG44550.1"/>
    <property type="molecule type" value="Genomic_DNA"/>
</dbReference>
<dbReference type="InterPro" id="IPR032359">
    <property type="entry name" value="KwaB-like"/>
</dbReference>
<dbReference type="NCBIfam" id="NF041623">
    <property type="entry name" value="KwaB"/>
    <property type="match status" value="1"/>
</dbReference>
<proteinExistence type="predicted"/>
<evidence type="ECO:0008006" key="3">
    <source>
        <dbReference type="Google" id="ProtNLM"/>
    </source>
</evidence>
<organism evidence="1 2">
    <name type="scientific">Chryseobacterium oranimense</name>
    <dbReference type="NCBI Taxonomy" id="421058"/>
    <lineage>
        <taxon>Bacteria</taxon>
        <taxon>Pseudomonadati</taxon>
        <taxon>Bacteroidota</taxon>
        <taxon>Flavobacteriia</taxon>
        <taxon>Flavobacteriales</taxon>
        <taxon>Weeksellaceae</taxon>
        <taxon>Chryseobacterium group</taxon>
        <taxon>Chryseobacterium</taxon>
    </lineage>
</organism>
<sequence length="323" mass="36954">MNKTQLDNALNFLSNPQGELQIIIYALTNANEDPKKLDIQEEDLPSFKTLFVNSISNMIIEKNDYFVLPLSTADERGKTFYEYDLEIPEKLKLLESVVGNDQLSNFDFRNSKFSDIKSLIIVLADNNNEITLFKNISPIEIIGRAGAFLRKSNQRLERFDEELLRISPKFQAISVNEKIIIIDLPSIERSFGIHDVIIREATTSLEVIERINIVANIESLTELVNDVTFARKLTKVARSSPVLRLNIPNSDIIAFSKSHPLTKKKIRLNTDETQFNLDTRVSKDLFIKILNDDLLTSELTKLYYDTLAKDGIEIEEDDVIEEI</sequence>
<gene>
    <name evidence="1" type="ORF">SAMN05421866_0478</name>
</gene>
<dbReference type="RefSeq" id="WP_073059873.1">
    <property type="nucleotide sequence ID" value="NZ_FQWT01000001.1"/>
</dbReference>
<dbReference type="InterPro" id="IPR048119">
    <property type="entry name" value="KwaB"/>
</dbReference>
<dbReference type="OrthoDB" id="2680217at2"/>
<protein>
    <recommendedName>
        <fullName evidence="3">DUF4868 domain-containing protein</fullName>
    </recommendedName>
</protein>
<reference evidence="2" key="1">
    <citation type="submission" date="2016-11" db="EMBL/GenBank/DDBJ databases">
        <authorList>
            <person name="Varghese N."/>
            <person name="Submissions S."/>
        </authorList>
    </citation>
    <scope>NUCLEOTIDE SEQUENCE [LARGE SCALE GENOMIC DNA]</scope>
    <source>
        <strain evidence="2">DSM 19055</strain>
    </source>
</reference>
<name>A0A1M5JW95_9FLAO</name>
<accession>A0A1M5JW95</accession>
<evidence type="ECO:0000313" key="2">
    <source>
        <dbReference type="Proteomes" id="UP000184047"/>
    </source>
</evidence>